<dbReference type="EMBL" id="JAPDRK010000010">
    <property type="protein sequence ID" value="KAJ9608376.1"/>
    <property type="molecule type" value="Genomic_DNA"/>
</dbReference>
<dbReference type="AlphaFoldDB" id="A0AA38X7S5"/>
<organism evidence="3 4">
    <name type="scientific">Cladophialophora chaetospira</name>
    <dbReference type="NCBI Taxonomy" id="386627"/>
    <lineage>
        <taxon>Eukaryota</taxon>
        <taxon>Fungi</taxon>
        <taxon>Dikarya</taxon>
        <taxon>Ascomycota</taxon>
        <taxon>Pezizomycotina</taxon>
        <taxon>Eurotiomycetes</taxon>
        <taxon>Chaetothyriomycetidae</taxon>
        <taxon>Chaetothyriales</taxon>
        <taxon>Herpotrichiellaceae</taxon>
        <taxon>Cladophialophora</taxon>
    </lineage>
</organism>
<evidence type="ECO:0000313" key="4">
    <source>
        <dbReference type="Proteomes" id="UP001172673"/>
    </source>
</evidence>
<sequence length="341" mass="35506">MRLASVATGAFVATTVLGAPAQQGTSTLATEVVATTVVTPSTTASAKVSGQPEAFSKGGPFPSSFTGKPEWAQGRPKTNSTGNAPFRPNGRFGHDHGHRHGNGSHSHGPAGSPYRHAAPTNGDHRHGYGGPYLNATATAAPTASGKPYGIVARNSGTGSAVVANECPFVVYTNIVHAPRPGQAGAPEEILVTLQTGESQSHPFDHDLNMGVSWKVWRTDTNNKNVVQFEYTYVGERTYYDLSMINGGTVEYLEPEEHEGETIEEGANNDGSGKLTGEVGVVHPFAEEGLSLIAQGNVGGGCGSVVCPAGDRTCAQAYNTDDDHQAMRDCGASVDLKLTLCG</sequence>
<keyword evidence="2" id="KW-0732">Signal</keyword>
<dbReference type="PANTHER" id="PTHR36195">
    <property type="entry name" value="DOMAIN PROTEIN, PUTATIVE (AFU_ORTHOLOGUE AFUA_5G01990)-RELATED-RELATED"/>
    <property type="match status" value="1"/>
</dbReference>
<gene>
    <name evidence="3" type="ORF">H2200_007364</name>
</gene>
<evidence type="ECO:0000313" key="3">
    <source>
        <dbReference type="EMBL" id="KAJ9608376.1"/>
    </source>
</evidence>
<protein>
    <submittedName>
        <fullName evidence="3">Uncharacterized protein</fullName>
    </submittedName>
</protein>
<feature type="region of interest" description="Disordered" evidence="1">
    <location>
        <begin position="41"/>
        <end position="126"/>
    </location>
</feature>
<name>A0AA38X7S5_9EURO</name>
<keyword evidence="4" id="KW-1185">Reference proteome</keyword>
<accession>A0AA38X7S5</accession>
<evidence type="ECO:0000256" key="2">
    <source>
        <dbReference type="SAM" id="SignalP"/>
    </source>
</evidence>
<feature type="signal peptide" evidence="2">
    <location>
        <begin position="1"/>
        <end position="18"/>
    </location>
</feature>
<feature type="chain" id="PRO_5041358583" evidence="2">
    <location>
        <begin position="19"/>
        <end position="341"/>
    </location>
</feature>
<proteinExistence type="predicted"/>
<dbReference type="Pfam" id="PF04681">
    <property type="entry name" value="Bys1"/>
    <property type="match status" value="1"/>
</dbReference>
<dbReference type="InterPro" id="IPR006771">
    <property type="entry name" value="CetA-like"/>
</dbReference>
<reference evidence="3" key="1">
    <citation type="submission" date="2022-10" db="EMBL/GenBank/DDBJ databases">
        <title>Culturing micro-colonial fungi from biological soil crusts in the Mojave desert and describing Neophaeococcomyces mojavensis, and introducing the new genera and species Taxawa tesnikishii.</title>
        <authorList>
            <person name="Kurbessoian T."/>
            <person name="Stajich J.E."/>
        </authorList>
    </citation>
    <scope>NUCLEOTIDE SEQUENCE</scope>
    <source>
        <strain evidence="3">TK_41</strain>
    </source>
</reference>
<dbReference type="Proteomes" id="UP001172673">
    <property type="component" value="Unassembled WGS sequence"/>
</dbReference>
<comment type="caution">
    <text evidence="3">The sequence shown here is derived from an EMBL/GenBank/DDBJ whole genome shotgun (WGS) entry which is preliminary data.</text>
</comment>
<dbReference type="PANTHER" id="PTHR36195:SF4">
    <property type="entry name" value="DOMAIN PROTEIN, PUTATIVE (AFU_ORTHOLOGUE AFUA_5G01990)-RELATED"/>
    <property type="match status" value="1"/>
</dbReference>
<evidence type="ECO:0000256" key="1">
    <source>
        <dbReference type="SAM" id="MobiDB-lite"/>
    </source>
</evidence>